<dbReference type="AlphaFoldDB" id="A0A832SFR1"/>
<comment type="caution">
    <text evidence="1">The sequence shown here is derived from an EMBL/GenBank/DDBJ whole genome shotgun (WGS) entry which is preliminary data.</text>
</comment>
<reference evidence="1" key="1">
    <citation type="journal article" date="2020" name="bioRxiv">
        <title>A rank-normalized archaeal taxonomy based on genome phylogeny resolves widespread incomplete and uneven classifications.</title>
        <authorList>
            <person name="Rinke C."/>
            <person name="Chuvochina M."/>
            <person name="Mussig A.J."/>
            <person name="Chaumeil P.-A."/>
            <person name="Waite D.W."/>
            <person name="Whitman W.B."/>
            <person name="Parks D.H."/>
            <person name="Hugenholtz P."/>
        </authorList>
    </citation>
    <scope>NUCLEOTIDE SEQUENCE</scope>
    <source>
        <strain evidence="1">UBA8876</strain>
    </source>
</reference>
<gene>
    <name evidence="1" type="ORF">HA338_12605</name>
</gene>
<sequence>MEYVTKTCPICGNEFIVQKKVEEKAIYCTIKCLLAAQGKVKREKTSSFMSV</sequence>
<name>A0A832SFR1_9EURY</name>
<evidence type="ECO:0008006" key="3">
    <source>
        <dbReference type="Google" id="ProtNLM"/>
    </source>
</evidence>
<dbReference type="Proteomes" id="UP000600774">
    <property type="component" value="Unassembled WGS sequence"/>
</dbReference>
<evidence type="ECO:0000313" key="2">
    <source>
        <dbReference type="Proteomes" id="UP000600774"/>
    </source>
</evidence>
<dbReference type="GeneID" id="43965286"/>
<dbReference type="EMBL" id="DUJU01000142">
    <property type="protein sequence ID" value="HIH94816.1"/>
    <property type="molecule type" value="Genomic_DNA"/>
</dbReference>
<proteinExistence type="predicted"/>
<accession>A0A832SFR1</accession>
<organism evidence="1 2">
    <name type="scientific">Methanosarcina acetivorans</name>
    <dbReference type="NCBI Taxonomy" id="2214"/>
    <lineage>
        <taxon>Archaea</taxon>
        <taxon>Methanobacteriati</taxon>
        <taxon>Methanobacteriota</taxon>
        <taxon>Stenosarchaea group</taxon>
        <taxon>Methanomicrobia</taxon>
        <taxon>Methanosarcinales</taxon>
        <taxon>Methanosarcinaceae</taxon>
        <taxon>Methanosarcina</taxon>
    </lineage>
</organism>
<evidence type="ECO:0000313" key="1">
    <source>
        <dbReference type="EMBL" id="HIH94816.1"/>
    </source>
</evidence>
<protein>
    <recommendedName>
        <fullName evidence="3">TRASH domain-containing protein</fullName>
    </recommendedName>
</protein>
<dbReference type="RefSeq" id="WP_162829683.1">
    <property type="nucleotide sequence ID" value="NZ_DUJU01000142.1"/>
</dbReference>